<dbReference type="RefSeq" id="WP_130650930.1">
    <property type="nucleotide sequence ID" value="NZ_BMHA01000002.1"/>
</dbReference>
<keyword evidence="3" id="KW-1185">Reference proteome</keyword>
<dbReference type="CDD" id="cd24054">
    <property type="entry name" value="ASKHA_NBD_AaPPX-GppA_MtPPX2-like"/>
    <property type="match status" value="1"/>
</dbReference>
<dbReference type="Proteomes" id="UP000650511">
    <property type="component" value="Unassembled WGS sequence"/>
</dbReference>
<dbReference type="GO" id="GO:0016462">
    <property type="term" value="F:pyrophosphatase activity"/>
    <property type="evidence" value="ECO:0007669"/>
    <property type="project" value="TreeGrafter"/>
</dbReference>
<evidence type="ECO:0000259" key="1">
    <source>
        <dbReference type="Pfam" id="PF02541"/>
    </source>
</evidence>
<dbReference type="AlphaFoldDB" id="A0A8J3AB40"/>
<organism evidence="2 3">
    <name type="scientific">Egicoccus halophilus</name>
    <dbReference type="NCBI Taxonomy" id="1670830"/>
    <lineage>
        <taxon>Bacteria</taxon>
        <taxon>Bacillati</taxon>
        <taxon>Actinomycetota</taxon>
        <taxon>Nitriliruptoria</taxon>
        <taxon>Egicoccales</taxon>
        <taxon>Egicoccaceae</taxon>
        <taxon>Egicoccus</taxon>
    </lineage>
</organism>
<proteinExistence type="predicted"/>
<feature type="domain" description="Ppx/GppA phosphatase N-terminal" evidence="1">
    <location>
        <begin position="27"/>
        <end position="287"/>
    </location>
</feature>
<dbReference type="Pfam" id="PF02541">
    <property type="entry name" value="Ppx-GppA"/>
    <property type="match status" value="1"/>
</dbReference>
<sequence length="308" mass="32126">MSTPRAAVDVGTNSVRLLVSDADGRRLARELTITRLGTGVDRTGVLDDDALHRTLTTIAGYREQWVAAGVTDRVRIAATSAVRDAGDRDRFFDGVRELTGVDAEVLTGEQEAALTYAGVLGALDVPTPAAVVDVGGGSTELVVGDVAGTVVGSVSLQLGCVRLAEHHLVSDPPTLVEWRAARATVDERLAEADAGLSVQHADLGGARTLVAVAGTATTLAALHLDLPEYLEERIHATRIPTPALLELTDRLARMTSAQRAALGPVQPGREDVLHGGALVLSRVAQRYGFADVVVSEADILDGLAASLA</sequence>
<dbReference type="Gene3D" id="3.30.420.150">
    <property type="entry name" value="Exopolyphosphatase. Domain 2"/>
    <property type="match status" value="1"/>
</dbReference>
<comment type="caution">
    <text evidence="2">The sequence shown here is derived from an EMBL/GenBank/DDBJ whole genome shotgun (WGS) entry which is preliminary data.</text>
</comment>
<evidence type="ECO:0000313" key="3">
    <source>
        <dbReference type="Proteomes" id="UP000650511"/>
    </source>
</evidence>
<dbReference type="InterPro" id="IPR050273">
    <property type="entry name" value="GppA/Ppx_hydrolase"/>
</dbReference>
<evidence type="ECO:0000313" key="2">
    <source>
        <dbReference type="EMBL" id="GGI03765.1"/>
    </source>
</evidence>
<dbReference type="InterPro" id="IPR043129">
    <property type="entry name" value="ATPase_NBD"/>
</dbReference>
<dbReference type="EMBL" id="BMHA01000002">
    <property type="protein sequence ID" value="GGI03765.1"/>
    <property type="molecule type" value="Genomic_DNA"/>
</dbReference>
<reference evidence="2" key="1">
    <citation type="journal article" date="2014" name="Int. J. Syst. Evol. Microbiol.">
        <title>Complete genome sequence of Corynebacterium casei LMG S-19264T (=DSM 44701T), isolated from a smear-ripened cheese.</title>
        <authorList>
            <consortium name="US DOE Joint Genome Institute (JGI-PGF)"/>
            <person name="Walter F."/>
            <person name="Albersmeier A."/>
            <person name="Kalinowski J."/>
            <person name="Ruckert C."/>
        </authorList>
    </citation>
    <scope>NUCLEOTIDE SEQUENCE</scope>
    <source>
        <strain evidence="2">CGMCC 1.14988</strain>
    </source>
</reference>
<gene>
    <name evidence="2" type="ORF">GCM10011354_05680</name>
</gene>
<dbReference type="PANTHER" id="PTHR30005:SF13">
    <property type="entry name" value="EXOPOLYPHOSPHATASE 2"/>
    <property type="match status" value="1"/>
</dbReference>
<dbReference type="OrthoDB" id="9793035at2"/>
<dbReference type="InterPro" id="IPR003695">
    <property type="entry name" value="Ppx_GppA_N"/>
</dbReference>
<dbReference type="SUPFAM" id="SSF53067">
    <property type="entry name" value="Actin-like ATPase domain"/>
    <property type="match status" value="2"/>
</dbReference>
<name>A0A8J3AB40_9ACTN</name>
<dbReference type="Gene3D" id="3.30.420.40">
    <property type="match status" value="1"/>
</dbReference>
<dbReference type="PANTHER" id="PTHR30005">
    <property type="entry name" value="EXOPOLYPHOSPHATASE"/>
    <property type="match status" value="1"/>
</dbReference>
<protein>
    <recommendedName>
        <fullName evidence="1">Ppx/GppA phosphatase N-terminal domain-containing protein</fullName>
    </recommendedName>
</protein>
<reference evidence="2" key="2">
    <citation type="submission" date="2020-09" db="EMBL/GenBank/DDBJ databases">
        <authorList>
            <person name="Sun Q."/>
            <person name="Zhou Y."/>
        </authorList>
    </citation>
    <scope>NUCLEOTIDE SEQUENCE</scope>
    <source>
        <strain evidence="2">CGMCC 1.14988</strain>
    </source>
</reference>
<accession>A0A8J3AB40</accession>